<dbReference type="EMBL" id="JAAOIC020000064">
    <property type="protein sequence ID" value="KAG8035133.1"/>
    <property type="molecule type" value="Genomic_DNA"/>
</dbReference>
<sequence length="200" mass="22186">MLSGLCSVVHVGSNIVRDHVGRSWASVSHVIRNVGVGSVDAQVVGSSPWVSGGGSVVHVGFDIVHDHVGAARQENDSINNNLSSFFDFLEINRDIFINDARRIYSNNIEYQNINDVIDKRLDTNKSQPNPECTNVILRSTSGLRLIKMIPSPECLSTCQPTAIILKAGYTLWYNWLYWRPISYPVANATEVSVNYLTSFC</sequence>
<dbReference type="Proteomes" id="UP000729913">
    <property type="component" value="Unassembled WGS sequence"/>
</dbReference>
<comment type="caution">
    <text evidence="1">The sequence shown here is derived from an EMBL/GenBank/DDBJ whole genome shotgun (WGS) entry which is preliminary data.</text>
</comment>
<evidence type="ECO:0000313" key="2">
    <source>
        <dbReference type="Proteomes" id="UP000729913"/>
    </source>
</evidence>
<reference evidence="1" key="2">
    <citation type="submission" date="2021-04" db="EMBL/GenBank/DDBJ databases">
        <title>Genome-wide patterns of bracovirus chromosomal integration into multiple host tissues during parasitism.</title>
        <authorList>
            <person name="Chebbi M.A.C."/>
        </authorList>
    </citation>
    <scope>NUCLEOTIDE SEQUENCE</scope>
    <source>
        <tissue evidence="1">Whole body</tissue>
    </source>
</reference>
<reference evidence="1" key="1">
    <citation type="submission" date="2020-03" db="EMBL/GenBank/DDBJ databases">
        <authorList>
            <person name="Chebbi M.A."/>
            <person name="Drezen J.M."/>
        </authorList>
    </citation>
    <scope>NUCLEOTIDE SEQUENCE</scope>
    <source>
        <tissue evidence="1">Whole body</tissue>
    </source>
</reference>
<keyword evidence="2" id="KW-1185">Reference proteome</keyword>
<protein>
    <submittedName>
        <fullName evidence="1">Uncharacterized protein</fullName>
    </submittedName>
</protein>
<organism evidence="1 2">
    <name type="scientific">Cotesia typhae</name>
    <dbReference type="NCBI Taxonomy" id="2053667"/>
    <lineage>
        <taxon>Eukaryota</taxon>
        <taxon>Metazoa</taxon>
        <taxon>Ecdysozoa</taxon>
        <taxon>Arthropoda</taxon>
        <taxon>Hexapoda</taxon>
        <taxon>Insecta</taxon>
        <taxon>Pterygota</taxon>
        <taxon>Neoptera</taxon>
        <taxon>Endopterygota</taxon>
        <taxon>Hymenoptera</taxon>
        <taxon>Apocrita</taxon>
        <taxon>Ichneumonoidea</taxon>
        <taxon>Braconidae</taxon>
        <taxon>Microgastrinae</taxon>
        <taxon>Cotesia</taxon>
    </lineage>
</organism>
<proteinExistence type="predicted"/>
<dbReference type="OrthoDB" id="10036464at2759"/>
<accession>A0A8J5V761</accession>
<name>A0A8J5V761_9HYME</name>
<dbReference type="AlphaFoldDB" id="A0A8J5V761"/>
<gene>
    <name evidence="1" type="ORF">G9C98_001623</name>
</gene>
<evidence type="ECO:0000313" key="1">
    <source>
        <dbReference type="EMBL" id="KAG8035133.1"/>
    </source>
</evidence>